<evidence type="ECO:0000313" key="9">
    <source>
        <dbReference type="Proteomes" id="UP000064189"/>
    </source>
</evidence>
<feature type="modified residue" description="Phosphohistidine; by HPr" evidence="7">
    <location>
        <position position="78"/>
    </location>
</feature>
<keyword evidence="6" id="KW-0479">Metal-binding</keyword>
<dbReference type="SUPFAM" id="SSF46973">
    <property type="entry name" value="Enzyme IIa from lactose specific PTS, IIa-lac"/>
    <property type="match status" value="1"/>
</dbReference>
<protein>
    <submittedName>
        <fullName evidence="8">PTS cellobiose transporter subunit IIA</fullName>
    </submittedName>
</protein>
<gene>
    <name evidence="8" type="primary">celC</name>
    <name evidence="8" type="ORF">AS888_21805</name>
</gene>
<evidence type="ECO:0000256" key="1">
    <source>
        <dbReference type="ARBA" id="ARBA00022448"/>
    </source>
</evidence>
<proteinExistence type="predicted"/>
<dbReference type="PANTHER" id="PTHR34382:SF7">
    <property type="entry name" value="PTS SYSTEM N,N'-DIACETYLCHITOBIOSE-SPECIFIC EIIA COMPONENT"/>
    <property type="match status" value="1"/>
</dbReference>
<dbReference type="Pfam" id="PF02255">
    <property type="entry name" value="PTS_IIA"/>
    <property type="match status" value="1"/>
</dbReference>
<keyword evidence="4" id="KW-0598">Phosphotransferase system</keyword>
<dbReference type="GO" id="GO:0009401">
    <property type="term" value="P:phosphoenolpyruvate-dependent sugar phosphotransferase system"/>
    <property type="evidence" value="ECO:0007669"/>
    <property type="project" value="UniProtKB-KW"/>
</dbReference>
<dbReference type="InterPro" id="IPR036542">
    <property type="entry name" value="PTS_IIA_lac/cel_sf"/>
</dbReference>
<name>A0A109MXE1_9BACI</name>
<dbReference type="Proteomes" id="UP000064189">
    <property type="component" value="Unassembled WGS sequence"/>
</dbReference>
<comment type="cofactor">
    <cofactor evidence="6">
        <name>Mg(2+)</name>
        <dbReference type="ChEBI" id="CHEBI:18420"/>
    </cofactor>
    <text evidence="6">Binds 1 Mg(2+) ion per trimer.</text>
</comment>
<dbReference type="GO" id="GO:0016740">
    <property type="term" value="F:transferase activity"/>
    <property type="evidence" value="ECO:0007669"/>
    <property type="project" value="UniProtKB-KW"/>
</dbReference>
<sequence length="115" mass="13110">MEKEELYQLSFQLILYSGNARSFAMEAMQEAKKRNFESARSKIAESESELLQAHKYQTQLIHAEAGGDHFELPILLVHAQDHLMTAMTLKDLAIEMIDIREEFIHAAAMKEGTAE</sequence>
<evidence type="ECO:0000256" key="7">
    <source>
        <dbReference type="PROSITE-ProRule" id="PRU00418"/>
    </source>
</evidence>
<reference evidence="8 9" key="1">
    <citation type="submission" date="2015-11" db="EMBL/GenBank/DDBJ databases">
        <title>Genome Sequence of Bacillus simplex strain VanAntwerpen2.</title>
        <authorList>
            <person name="Couger M.B."/>
        </authorList>
    </citation>
    <scope>NUCLEOTIDE SEQUENCE [LARGE SCALE GENOMIC DNA]</scope>
    <source>
        <strain evidence="8 9">VanAntwerpen02</strain>
    </source>
</reference>
<evidence type="ECO:0000256" key="5">
    <source>
        <dbReference type="PIRSR" id="PIRSR000699-1"/>
    </source>
</evidence>
<evidence type="ECO:0000313" key="8">
    <source>
        <dbReference type="EMBL" id="KWW17667.1"/>
    </source>
</evidence>
<accession>A0A109MXE1</accession>
<evidence type="ECO:0000256" key="4">
    <source>
        <dbReference type="ARBA" id="ARBA00022683"/>
    </source>
</evidence>
<dbReference type="RefSeq" id="WP_061142808.1">
    <property type="nucleotide sequence ID" value="NZ_LNNH01000027.1"/>
</dbReference>
<keyword evidence="6" id="KW-0460">Magnesium</keyword>
<keyword evidence="1" id="KW-0813">Transport</keyword>
<dbReference type="PIRSF" id="PIRSF000699">
    <property type="entry name" value="PTS_IILac_III"/>
    <property type="match status" value="1"/>
</dbReference>
<dbReference type="CDD" id="cd00215">
    <property type="entry name" value="PTS_IIA_lac"/>
    <property type="match status" value="1"/>
</dbReference>
<dbReference type="PROSITE" id="PS51095">
    <property type="entry name" value="PTS_EIIA_TYPE_3"/>
    <property type="match status" value="1"/>
</dbReference>
<dbReference type="GO" id="GO:0046872">
    <property type="term" value="F:metal ion binding"/>
    <property type="evidence" value="ECO:0007669"/>
    <property type="project" value="UniProtKB-KW"/>
</dbReference>
<keyword evidence="9" id="KW-1185">Reference proteome</keyword>
<dbReference type="PANTHER" id="PTHR34382">
    <property type="entry name" value="PTS SYSTEM N,N'-DIACETYLCHITOBIOSE-SPECIFIC EIIA COMPONENT"/>
    <property type="match status" value="1"/>
</dbReference>
<dbReference type="EMBL" id="LNNH01000027">
    <property type="protein sequence ID" value="KWW17667.1"/>
    <property type="molecule type" value="Genomic_DNA"/>
</dbReference>
<organism evidence="8 9">
    <name type="scientific">Peribacillus simplex</name>
    <dbReference type="NCBI Taxonomy" id="1478"/>
    <lineage>
        <taxon>Bacteria</taxon>
        <taxon>Bacillati</taxon>
        <taxon>Bacillota</taxon>
        <taxon>Bacilli</taxon>
        <taxon>Bacillales</taxon>
        <taxon>Bacillaceae</taxon>
        <taxon>Peribacillus</taxon>
    </lineage>
</organism>
<keyword evidence="2" id="KW-0762">Sugar transport</keyword>
<dbReference type="Gene3D" id="1.20.58.80">
    <property type="entry name" value="Phosphotransferase system, lactose/cellobiose-type IIA subunit"/>
    <property type="match status" value="1"/>
</dbReference>
<evidence type="ECO:0000256" key="2">
    <source>
        <dbReference type="ARBA" id="ARBA00022597"/>
    </source>
</evidence>
<keyword evidence="3" id="KW-0808">Transferase</keyword>
<dbReference type="InterPro" id="IPR003188">
    <property type="entry name" value="PTS_IIA_lac/cel"/>
</dbReference>
<comment type="caution">
    <text evidence="8">The sequence shown here is derived from an EMBL/GenBank/DDBJ whole genome shotgun (WGS) entry which is preliminary data.</text>
</comment>
<feature type="active site" description="Tele-phosphohistidine intermediate" evidence="5">
    <location>
        <position position="78"/>
    </location>
</feature>
<dbReference type="AlphaFoldDB" id="A0A109MXE1"/>
<feature type="binding site" evidence="6">
    <location>
        <position position="81"/>
    </location>
    <ligand>
        <name>Mg(2+)</name>
        <dbReference type="ChEBI" id="CHEBI:18420"/>
        <note>ligand shared between all trimeric partners</note>
    </ligand>
</feature>
<evidence type="ECO:0000256" key="6">
    <source>
        <dbReference type="PIRSR" id="PIRSR000699-2"/>
    </source>
</evidence>
<evidence type="ECO:0000256" key="3">
    <source>
        <dbReference type="ARBA" id="ARBA00022679"/>
    </source>
</evidence>